<dbReference type="InterPro" id="IPR006016">
    <property type="entry name" value="UspA"/>
</dbReference>
<sequence length="173" mass="18636">MNILVWVVAGTWPACVGAAKDIAEVRHRAGQDVSITLLHVIDDAPHEVAAGAFDALMGRGRHRDPAEQIRQLTQEAAEDMLAAAHHELGLPATRRLVTGRVERVVTAAAQDADYVIVGRDGDRSRLGPDSLGRHTRFVVDHAPCAVMLIWPETAPSLGSIPPPPPRHQRPGEA</sequence>
<proteinExistence type="predicted"/>
<gene>
    <name evidence="3" type="ORF">PCC79_13605</name>
</gene>
<feature type="region of interest" description="Disordered" evidence="1">
    <location>
        <begin position="154"/>
        <end position="173"/>
    </location>
</feature>
<dbReference type="Proteomes" id="UP001434337">
    <property type="component" value="Chromosome"/>
</dbReference>
<evidence type="ECO:0000313" key="3">
    <source>
        <dbReference type="EMBL" id="WZW97914.1"/>
    </source>
</evidence>
<dbReference type="CDD" id="cd00293">
    <property type="entry name" value="USP-like"/>
    <property type="match status" value="1"/>
</dbReference>
<name>A0ABZ3C568_9ACTN</name>
<organism evidence="3 4">
    <name type="scientific">Propioniciclava soli</name>
    <dbReference type="NCBI Taxonomy" id="2775081"/>
    <lineage>
        <taxon>Bacteria</taxon>
        <taxon>Bacillati</taxon>
        <taxon>Actinomycetota</taxon>
        <taxon>Actinomycetes</taxon>
        <taxon>Propionibacteriales</taxon>
        <taxon>Propionibacteriaceae</taxon>
        <taxon>Propioniciclava</taxon>
    </lineage>
</organism>
<feature type="domain" description="UspA" evidence="2">
    <location>
        <begin position="29"/>
        <end position="149"/>
    </location>
</feature>
<dbReference type="Gene3D" id="3.40.50.12370">
    <property type="match status" value="1"/>
</dbReference>
<dbReference type="SUPFAM" id="SSF52402">
    <property type="entry name" value="Adenine nucleotide alpha hydrolases-like"/>
    <property type="match status" value="1"/>
</dbReference>
<reference evidence="3 4" key="1">
    <citation type="journal article" date="2023" name="Environ Microbiome">
        <title>A coral-associated actinobacterium mitigates coral bleaching under heat stress.</title>
        <authorList>
            <person name="Li J."/>
            <person name="Zou Y."/>
            <person name="Li Q."/>
            <person name="Zhang J."/>
            <person name="Bourne D.G."/>
            <person name="Lyu Y."/>
            <person name="Liu C."/>
            <person name="Zhang S."/>
        </authorList>
    </citation>
    <scope>NUCLEOTIDE SEQUENCE [LARGE SCALE GENOMIC DNA]</scope>
    <source>
        <strain evidence="3 4">SCSIO 13291</strain>
    </source>
</reference>
<evidence type="ECO:0000313" key="4">
    <source>
        <dbReference type="Proteomes" id="UP001434337"/>
    </source>
</evidence>
<dbReference type="Pfam" id="PF00582">
    <property type="entry name" value="Usp"/>
    <property type="match status" value="1"/>
</dbReference>
<evidence type="ECO:0000256" key="1">
    <source>
        <dbReference type="SAM" id="MobiDB-lite"/>
    </source>
</evidence>
<dbReference type="RefSeq" id="WP_342372144.1">
    <property type="nucleotide sequence ID" value="NZ_CP115965.1"/>
</dbReference>
<protein>
    <submittedName>
        <fullName evidence="3">Universal stress protein</fullName>
    </submittedName>
</protein>
<accession>A0ABZ3C568</accession>
<dbReference type="EMBL" id="CP115965">
    <property type="protein sequence ID" value="WZW97914.1"/>
    <property type="molecule type" value="Genomic_DNA"/>
</dbReference>
<keyword evidence="4" id="KW-1185">Reference proteome</keyword>
<evidence type="ECO:0000259" key="2">
    <source>
        <dbReference type="Pfam" id="PF00582"/>
    </source>
</evidence>